<dbReference type="EMBL" id="JBHSFS010000025">
    <property type="protein sequence ID" value="MFC4517754.1"/>
    <property type="molecule type" value="Genomic_DNA"/>
</dbReference>
<comment type="caution">
    <text evidence="1">The sequence shown here is derived from an EMBL/GenBank/DDBJ whole genome shotgun (WGS) entry which is preliminary data.</text>
</comment>
<accession>A0ABV9BUN0</accession>
<name>A0ABV9BUN0_9ACTN</name>
<evidence type="ECO:0000313" key="1">
    <source>
        <dbReference type="EMBL" id="MFC4517754.1"/>
    </source>
</evidence>
<organism evidence="1 2">
    <name type="scientific">Streptomyces ehimensis</name>
    <dbReference type="NCBI Taxonomy" id="68195"/>
    <lineage>
        <taxon>Bacteria</taxon>
        <taxon>Bacillati</taxon>
        <taxon>Actinomycetota</taxon>
        <taxon>Actinomycetes</taxon>
        <taxon>Kitasatosporales</taxon>
        <taxon>Streptomycetaceae</taxon>
        <taxon>Streptomyces</taxon>
    </lineage>
</organism>
<protein>
    <submittedName>
        <fullName evidence="1">Uncharacterized protein</fullName>
    </submittedName>
</protein>
<dbReference type="Proteomes" id="UP001595990">
    <property type="component" value="Unassembled WGS sequence"/>
</dbReference>
<gene>
    <name evidence="1" type="ORF">ACFPEN_33215</name>
</gene>
<keyword evidence="2" id="KW-1185">Reference proteome</keyword>
<reference evidence="2" key="1">
    <citation type="journal article" date="2019" name="Int. J. Syst. Evol. Microbiol.">
        <title>The Global Catalogue of Microorganisms (GCM) 10K type strain sequencing project: providing services to taxonomists for standard genome sequencing and annotation.</title>
        <authorList>
            <consortium name="The Broad Institute Genomics Platform"/>
            <consortium name="The Broad Institute Genome Sequencing Center for Infectious Disease"/>
            <person name="Wu L."/>
            <person name="Ma J."/>
        </authorList>
    </citation>
    <scope>NUCLEOTIDE SEQUENCE [LARGE SCALE GENOMIC DNA]</scope>
    <source>
        <strain evidence="2">CECT 8064</strain>
    </source>
</reference>
<sequence length="67" mass="7963">MGQLPESVDQDILDHRIIFAIKTIREASKCTLHEALDLFAQRYEQLRRERPTDFQLSREEYGRGFHS</sequence>
<evidence type="ECO:0000313" key="2">
    <source>
        <dbReference type="Proteomes" id="UP001595990"/>
    </source>
</evidence>
<dbReference type="RefSeq" id="WP_411951804.1">
    <property type="nucleotide sequence ID" value="NZ_JBHSFS010000025.1"/>
</dbReference>
<proteinExistence type="predicted"/>